<evidence type="ECO:0000259" key="3">
    <source>
        <dbReference type="Pfam" id="PF01232"/>
    </source>
</evidence>
<evidence type="ECO:0000313" key="6">
    <source>
        <dbReference type="Proteomes" id="UP000245535"/>
    </source>
</evidence>
<dbReference type="PANTHER" id="PTHR30524:SF0">
    <property type="entry name" value="ALTRONATE OXIDOREDUCTASE-RELATED"/>
    <property type="match status" value="1"/>
</dbReference>
<dbReference type="InterPro" id="IPR013118">
    <property type="entry name" value="Mannitol_DH_C"/>
</dbReference>
<dbReference type="Pfam" id="PF01232">
    <property type="entry name" value="Mannitol_dh"/>
    <property type="match status" value="1"/>
</dbReference>
<dbReference type="GO" id="GO:0008926">
    <property type="term" value="F:mannitol-1-phosphate 5-dehydrogenase activity"/>
    <property type="evidence" value="ECO:0007669"/>
    <property type="project" value="TreeGrafter"/>
</dbReference>
<keyword evidence="6" id="KW-1185">Reference proteome</keyword>
<feature type="domain" description="Mannitol dehydrogenase N-terminal" evidence="3">
    <location>
        <begin position="16"/>
        <end position="252"/>
    </location>
</feature>
<comment type="caution">
    <text evidence="5">The sequence shown here is derived from an EMBL/GenBank/DDBJ whole genome shotgun (WGS) entry which is preliminary data.</text>
</comment>
<dbReference type="SUPFAM" id="SSF48179">
    <property type="entry name" value="6-phosphogluconate dehydrogenase C-terminal domain-like"/>
    <property type="match status" value="1"/>
</dbReference>
<evidence type="ECO:0000313" key="5">
    <source>
        <dbReference type="EMBL" id="PWJ37909.1"/>
    </source>
</evidence>
<dbReference type="NCBIfam" id="NF002969">
    <property type="entry name" value="PRK03643.1"/>
    <property type="match status" value="1"/>
</dbReference>
<feature type="domain" description="Mannitol dehydrogenase C-terminal" evidence="4">
    <location>
        <begin position="272"/>
        <end position="466"/>
    </location>
</feature>
<dbReference type="Gene3D" id="3.40.50.720">
    <property type="entry name" value="NAD(P)-binding Rossmann-like Domain"/>
    <property type="match status" value="1"/>
</dbReference>
<dbReference type="EMBL" id="QGDO01000008">
    <property type="protein sequence ID" value="PWJ37909.1"/>
    <property type="molecule type" value="Genomic_DNA"/>
</dbReference>
<gene>
    <name evidence="5" type="ORF">BC781_10844</name>
</gene>
<dbReference type="OrthoDB" id="9768714at2"/>
<dbReference type="PANTHER" id="PTHR30524">
    <property type="entry name" value="MANNITOL-1-PHOSPHATE 5-DEHYDROGENASE"/>
    <property type="match status" value="1"/>
</dbReference>
<dbReference type="GO" id="GO:0005829">
    <property type="term" value="C:cytosol"/>
    <property type="evidence" value="ECO:0007669"/>
    <property type="project" value="TreeGrafter"/>
</dbReference>
<dbReference type="InterPro" id="IPR000669">
    <property type="entry name" value="Mannitol_DH"/>
</dbReference>
<reference evidence="5 6" key="1">
    <citation type="submission" date="2018-03" db="EMBL/GenBank/DDBJ databases">
        <title>Genomic Encyclopedia of Archaeal and Bacterial Type Strains, Phase II (KMG-II): from individual species to whole genera.</title>
        <authorList>
            <person name="Goeker M."/>
        </authorList>
    </citation>
    <scope>NUCLEOTIDE SEQUENCE [LARGE SCALE GENOMIC DNA]</scope>
    <source>
        <strain evidence="5 6">DSM 28229</strain>
    </source>
</reference>
<evidence type="ECO:0000256" key="1">
    <source>
        <dbReference type="ARBA" id="ARBA00023002"/>
    </source>
</evidence>
<dbReference type="InterPro" id="IPR013131">
    <property type="entry name" value="Mannitol_DH_N"/>
</dbReference>
<proteinExistence type="predicted"/>
<keyword evidence="1" id="KW-0560">Oxidoreductase</keyword>
<dbReference type="InterPro" id="IPR036291">
    <property type="entry name" value="NAD(P)-bd_dom_sf"/>
</dbReference>
<dbReference type="AlphaFoldDB" id="A0A315Z498"/>
<dbReference type="GO" id="GO:0019592">
    <property type="term" value="P:mannitol catabolic process"/>
    <property type="evidence" value="ECO:0007669"/>
    <property type="project" value="TreeGrafter"/>
</dbReference>
<dbReference type="Proteomes" id="UP000245535">
    <property type="component" value="Unassembled WGS sequence"/>
</dbReference>
<protein>
    <submittedName>
        <fullName evidence="5">Tagaturonate reductase</fullName>
    </submittedName>
</protein>
<dbReference type="SUPFAM" id="SSF51735">
    <property type="entry name" value="NAD(P)-binding Rossmann-fold domains"/>
    <property type="match status" value="1"/>
</dbReference>
<sequence>MKLTRENITVPAKPIRIVQFGEGNFLRAFINWMIQEMNEKANFDAGVAVVQPIPQGLGELVNAQDGLYHLYLKGIEKGELINKRQLIDCIQKVINPYENYQDYLDLAKEDSLQFVFSNTTEAGISYNENDTLEHIQNSFPTKLTALLYQRFSHFNGDEKKGLTILPCELIDKNGQTLKEIILKHATDWELSAAFKSWINSACTFYNTLVDRIVPGFPKDRIEEIHEELGYEDQLVVEGEQFHLFVIEGDSKIKDILPTEEVGLNVIVTNNQAPYRSRKVRILNGAHTCLVPLGLLSGLETVKEGVDDKEVGSFLESIIKNEIVPSLPASEGIEEFANDVLDRFRNPFIKHYLKSISLNSFPKFNTRVLPSIVSFHQKNGSFPQGILTSFASLIKLYDPKNLKEFKPQDNQEIIDLLANLWADFYINGSTDFEIIIEGVLSATYIWGQNLNELEGLQIQLSQNLKQIHNEGISSLIEEKFSLS</sequence>
<dbReference type="InterPro" id="IPR013328">
    <property type="entry name" value="6PGD_dom2"/>
</dbReference>
<dbReference type="PRINTS" id="PR00084">
    <property type="entry name" value="MTLDHDRGNASE"/>
</dbReference>
<name>A0A315Z498_SEDFL</name>
<keyword evidence="2" id="KW-0520">NAD</keyword>
<dbReference type="RefSeq" id="WP_109622046.1">
    <property type="nucleotide sequence ID" value="NZ_QGDO01000008.1"/>
</dbReference>
<organism evidence="5 6">
    <name type="scientific">Sediminitomix flava</name>
    <dbReference type="NCBI Taxonomy" id="379075"/>
    <lineage>
        <taxon>Bacteria</taxon>
        <taxon>Pseudomonadati</taxon>
        <taxon>Bacteroidota</taxon>
        <taxon>Cytophagia</taxon>
        <taxon>Cytophagales</taxon>
        <taxon>Flammeovirgaceae</taxon>
        <taxon>Sediminitomix</taxon>
    </lineage>
</organism>
<evidence type="ECO:0000256" key="2">
    <source>
        <dbReference type="ARBA" id="ARBA00023027"/>
    </source>
</evidence>
<dbReference type="InterPro" id="IPR008927">
    <property type="entry name" value="6-PGluconate_DH-like_C_sf"/>
</dbReference>
<dbReference type="Pfam" id="PF08125">
    <property type="entry name" value="Mannitol_dh_C"/>
    <property type="match status" value="1"/>
</dbReference>
<accession>A0A315Z498</accession>
<evidence type="ECO:0000259" key="4">
    <source>
        <dbReference type="Pfam" id="PF08125"/>
    </source>
</evidence>
<dbReference type="Gene3D" id="1.10.1040.10">
    <property type="entry name" value="N-(1-d-carboxylethyl)-l-norvaline Dehydrogenase, domain 2"/>
    <property type="match status" value="1"/>
</dbReference>